<dbReference type="EMBL" id="CP086654">
    <property type="protein sequence ID" value="UEX90525.1"/>
    <property type="molecule type" value="Genomic_DNA"/>
</dbReference>
<feature type="transmembrane region" description="Helical" evidence="1">
    <location>
        <begin position="173"/>
        <end position="194"/>
    </location>
</feature>
<dbReference type="Proteomes" id="UP001197626">
    <property type="component" value="Chromosome"/>
</dbReference>
<feature type="transmembrane region" description="Helical" evidence="1">
    <location>
        <begin position="12"/>
        <end position="38"/>
    </location>
</feature>
<feature type="transmembrane region" description="Helical" evidence="1">
    <location>
        <begin position="141"/>
        <end position="161"/>
    </location>
</feature>
<keyword evidence="1" id="KW-1133">Transmembrane helix</keyword>
<proteinExistence type="predicted"/>
<keyword evidence="3" id="KW-0378">Hydrolase</keyword>
<evidence type="ECO:0000259" key="2">
    <source>
        <dbReference type="Pfam" id="PF02517"/>
    </source>
</evidence>
<protein>
    <submittedName>
        <fullName evidence="3">CPBP family intramembrane metalloprotease</fullName>
    </submittedName>
</protein>
<name>A0ABY3PDY2_9STAP</name>
<reference evidence="3 4" key="1">
    <citation type="journal article" date="2022" name="Pathogens">
        <title>Staphylococcus ratti sp. nov. Isolated from a Lab Rat.</title>
        <authorList>
            <person name="Kovarovic V."/>
            <person name="Sedlacek I."/>
            <person name="Petras P."/>
            <person name="Kralova S."/>
            <person name="Maslanova I."/>
            <person name="Svec P."/>
            <person name="Neumann-Schaal M."/>
            <person name="Botka T."/>
            <person name="Gelbicova T."/>
            <person name="Stankova E."/>
            <person name="Doskar J."/>
            <person name="Pantucek R."/>
        </authorList>
    </citation>
    <scope>NUCLEOTIDE SEQUENCE [LARGE SCALE GENOMIC DNA]</scope>
    <source>
        <strain evidence="3 4">CCM 9025</strain>
    </source>
</reference>
<feature type="transmembrane region" description="Helical" evidence="1">
    <location>
        <begin position="93"/>
        <end position="111"/>
    </location>
</feature>
<feature type="domain" description="CAAX prenyl protease 2/Lysostaphin resistance protein A-like" evidence="2">
    <location>
        <begin position="141"/>
        <end position="234"/>
    </location>
</feature>
<dbReference type="Pfam" id="PF02517">
    <property type="entry name" value="Rce1-like"/>
    <property type="match status" value="1"/>
</dbReference>
<feature type="transmembrane region" description="Helical" evidence="1">
    <location>
        <begin position="53"/>
        <end position="73"/>
    </location>
</feature>
<keyword evidence="4" id="KW-1185">Reference proteome</keyword>
<dbReference type="PANTHER" id="PTHR36435">
    <property type="entry name" value="SLR1288 PROTEIN"/>
    <property type="match status" value="1"/>
</dbReference>
<feature type="transmembrane region" description="Helical" evidence="1">
    <location>
        <begin position="224"/>
        <end position="241"/>
    </location>
</feature>
<dbReference type="InterPro" id="IPR052710">
    <property type="entry name" value="CAAX_protease"/>
</dbReference>
<dbReference type="GO" id="GO:0008237">
    <property type="term" value="F:metallopeptidase activity"/>
    <property type="evidence" value="ECO:0007669"/>
    <property type="project" value="UniProtKB-KW"/>
</dbReference>
<evidence type="ECO:0000256" key="1">
    <source>
        <dbReference type="SAM" id="Phobius"/>
    </source>
</evidence>
<evidence type="ECO:0000313" key="3">
    <source>
        <dbReference type="EMBL" id="UEX90525.1"/>
    </source>
</evidence>
<keyword evidence="1" id="KW-0812">Transmembrane</keyword>
<evidence type="ECO:0000313" key="4">
    <source>
        <dbReference type="Proteomes" id="UP001197626"/>
    </source>
</evidence>
<keyword evidence="1" id="KW-0472">Membrane</keyword>
<gene>
    <name evidence="3" type="ORF">LN051_02330</name>
</gene>
<sequence>MKKYQWKDIRWRNFLLIPILIVAFMIIAVIAGIFAIIFTEYFGTTVNHQKWEALSVLMQLTAYIVVVFAFFLINIDLFKRWMKEWWFGIKKGWLWIGGLYLVSLGVMYAFGEIKKFFPQIFTNETTQNEQLIEQLFSIPQMLPFNFLLIVLLGPIVEEIFFRHILIGELGKKFNFIVMSLISVILFSAIHLVSFSNWVDIFDYLIIAIPLVFLYMKYSRNLGVAIAYHMLNNLVSFLISVLW</sequence>
<dbReference type="RefSeq" id="WP_229293021.1">
    <property type="nucleotide sequence ID" value="NZ_CP086654.1"/>
</dbReference>
<keyword evidence="3" id="KW-0645">Protease</keyword>
<feature type="transmembrane region" description="Helical" evidence="1">
    <location>
        <begin position="200"/>
        <end position="217"/>
    </location>
</feature>
<organism evidence="3 4">
    <name type="scientific">Staphylococcus ratti</name>
    <dbReference type="NCBI Taxonomy" id="2892440"/>
    <lineage>
        <taxon>Bacteria</taxon>
        <taxon>Bacillati</taxon>
        <taxon>Bacillota</taxon>
        <taxon>Bacilli</taxon>
        <taxon>Bacillales</taxon>
        <taxon>Staphylococcaceae</taxon>
        <taxon>Staphylococcus</taxon>
    </lineage>
</organism>
<keyword evidence="3" id="KW-0482">Metalloprotease</keyword>
<dbReference type="InterPro" id="IPR003675">
    <property type="entry name" value="Rce1/LyrA-like_dom"/>
</dbReference>
<dbReference type="PANTHER" id="PTHR36435:SF1">
    <property type="entry name" value="CAAX AMINO TERMINAL PROTEASE FAMILY PROTEIN"/>
    <property type="match status" value="1"/>
</dbReference>
<accession>A0ABY3PDY2</accession>